<organism evidence="9 10">
    <name type="scientific">Cerrena zonata</name>
    <dbReference type="NCBI Taxonomy" id="2478898"/>
    <lineage>
        <taxon>Eukaryota</taxon>
        <taxon>Fungi</taxon>
        <taxon>Dikarya</taxon>
        <taxon>Basidiomycota</taxon>
        <taxon>Agaricomycotina</taxon>
        <taxon>Agaricomycetes</taxon>
        <taxon>Polyporales</taxon>
        <taxon>Cerrenaceae</taxon>
        <taxon>Cerrena</taxon>
    </lineage>
</organism>
<feature type="compositionally biased region" description="Pro residues" evidence="7">
    <location>
        <begin position="625"/>
        <end position="638"/>
    </location>
</feature>
<dbReference type="EMBL" id="JASBNA010000005">
    <property type="protein sequence ID" value="KAK7691944.1"/>
    <property type="molecule type" value="Genomic_DNA"/>
</dbReference>
<dbReference type="PANTHER" id="PTHR47343">
    <property type="entry name" value="TRANSCRIPTIONAL ACTIVATOR SPT7"/>
    <property type="match status" value="1"/>
</dbReference>
<dbReference type="GO" id="GO:0005198">
    <property type="term" value="F:structural molecule activity"/>
    <property type="evidence" value="ECO:0007669"/>
    <property type="project" value="TreeGrafter"/>
</dbReference>
<dbReference type="GO" id="GO:0005634">
    <property type="term" value="C:nucleus"/>
    <property type="evidence" value="ECO:0007669"/>
    <property type="project" value="UniProtKB-SubCell"/>
</dbReference>
<dbReference type="Gene3D" id="1.10.20.10">
    <property type="entry name" value="Histone, subunit A"/>
    <property type="match status" value="1"/>
</dbReference>
<dbReference type="PRINTS" id="PR00503">
    <property type="entry name" value="BROMODOMAIN"/>
</dbReference>
<feature type="domain" description="Bromo" evidence="8">
    <location>
        <begin position="61"/>
        <end position="131"/>
    </location>
</feature>
<keyword evidence="3 6" id="KW-0103">Bromodomain</keyword>
<dbReference type="GO" id="GO:0000124">
    <property type="term" value="C:SAGA complex"/>
    <property type="evidence" value="ECO:0007669"/>
    <property type="project" value="InterPro"/>
</dbReference>
<dbReference type="InterPro" id="IPR006565">
    <property type="entry name" value="BTP"/>
</dbReference>
<dbReference type="InterPro" id="IPR037782">
    <property type="entry name" value="Spt7"/>
</dbReference>
<dbReference type="InterPro" id="IPR009072">
    <property type="entry name" value="Histone-fold"/>
</dbReference>
<gene>
    <name evidence="9" type="ORF">QCA50_005349</name>
</gene>
<evidence type="ECO:0000313" key="9">
    <source>
        <dbReference type="EMBL" id="KAK7691944.1"/>
    </source>
</evidence>
<feature type="region of interest" description="Disordered" evidence="7">
    <location>
        <begin position="342"/>
        <end position="374"/>
    </location>
</feature>
<keyword evidence="10" id="KW-1185">Reference proteome</keyword>
<evidence type="ECO:0000256" key="5">
    <source>
        <dbReference type="ARBA" id="ARBA00023242"/>
    </source>
</evidence>
<evidence type="ECO:0000256" key="2">
    <source>
        <dbReference type="ARBA" id="ARBA00023015"/>
    </source>
</evidence>
<keyword evidence="5" id="KW-0539">Nucleus</keyword>
<name>A0AAW0GQV9_9APHY</name>
<dbReference type="InterPro" id="IPR001487">
    <property type="entry name" value="Bromodomain"/>
</dbReference>
<evidence type="ECO:0000256" key="7">
    <source>
        <dbReference type="SAM" id="MobiDB-lite"/>
    </source>
</evidence>
<feature type="compositionally biased region" description="Polar residues" evidence="7">
    <location>
        <begin position="753"/>
        <end position="780"/>
    </location>
</feature>
<dbReference type="InterPro" id="IPR018359">
    <property type="entry name" value="Bromodomain_CS"/>
</dbReference>
<reference evidence="9 10" key="1">
    <citation type="submission" date="2022-09" db="EMBL/GenBank/DDBJ databases">
        <authorList>
            <person name="Palmer J.M."/>
        </authorList>
    </citation>
    <scope>NUCLEOTIDE SEQUENCE [LARGE SCALE GENOMIC DNA]</scope>
    <source>
        <strain evidence="9 10">DSM 7382</strain>
    </source>
</reference>
<proteinExistence type="predicted"/>
<accession>A0AAW0GQV9</accession>
<evidence type="ECO:0000313" key="10">
    <source>
        <dbReference type="Proteomes" id="UP001385951"/>
    </source>
</evidence>
<feature type="region of interest" description="Disordered" evidence="7">
    <location>
        <begin position="666"/>
        <end position="799"/>
    </location>
</feature>
<feature type="compositionally biased region" description="Pro residues" evidence="7">
    <location>
        <begin position="683"/>
        <end position="696"/>
    </location>
</feature>
<feature type="region of interest" description="Disordered" evidence="7">
    <location>
        <begin position="610"/>
        <end position="639"/>
    </location>
</feature>
<dbReference type="PANTHER" id="PTHR47343:SF1">
    <property type="entry name" value="TRANSCRIPTIONAL ACTIVATOR SPT7"/>
    <property type="match status" value="1"/>
</dbReference>
<feature type="region of interest" description="Disordered" evidence="7">
    <location>
        <begin position="181"/>
        <end position="206"/>
    </location>
</feature>
<dbReference type="PROSITE" id="PS00633">
    <property type="entry name" value="BROMODOMAIN_1"/>
    <property type="match status" value="1"/>
</dbReference>
<protein>
    <recommendedName>
        <fullName evidence="8">Bromo domain-containing protein</fullName>
    </recommendedName>
</protein>
<dbReference type="SMART" id="SM00297">
    <property type="entry name" value="BROMO"/>
    <property type="match status" value="1"/>
</dbReference>
<dbReference type="GO" id="GO:0006357">
    <property type="term" value="P:regulation of transcription by RNA polymerase II"/>
    <property type="evidence" value="ECO:0007669"/>
    <property type="project" value="TreeGrafter"/>
</dbReference>
<comment type="caution">
    <text evidence="9">The sequence shown here is derived from an EMBL/GenBank/DDBJ whole genome shotgun (WGS) entry which is preliminary data.</text>
</comment>
<dbReference type="Pfam" id="PF00439">
    <property type="entry name" value="Bromodomain"/>
    <property type="match status" value="1"/>
</dbReference>
<dbReference type="PROSITE" id="PS50014">
    <property type="entry name" value="BROMODOMAIN_2"/>
    <property type="match status" value="1"/>
</dbReference>
<dbReference type="AlphaFoldDB" id="A0AAW0GQV9"/>
<evidence type="ECO:0000256" key="4">
    <source>
        <dbReference type="ARBA" id="ARBA00023163"/>
    </source>
</evidence>
<evidence type="ECO:0000256" key="6">
    <source>
        <dbReference type="PROSITE-ProRule" id="PRU00035"/>
    </source>
</evidence>
<dbReference type="CDD" id="cd22927">
    <property type="entry name" value="HFD_SPT7"/>
    <property type="match status" value="1"/>
</dbReference>
<dbReference type="Pfam" id="PF07524">
    <property type="entry name" value="Bromo_TP"/>
    <property type="match status" value="1"/>
</dbReference>
<keyword evidence="4" id="KW-0804">Transcription</keyword>
<comment type="subcellular location">
    <subcellularLocation>
        <location evidence="1">Nucleus</location>
    </subcellularLocation>
</comment>
<evidence type="ECO:0000256" key="1">
    <source>
        <dbReference type="ARBA" id="ARBA00004123"/>
    </source>
</evidence>
<evidence type="ECO:0000259" key="8">
    <source>
        <dbReference type="PROSITE" id="PS50014"/>
    </source>
</evidence>
<dbReference type="SUPFAM" id="SSF47370">
    <property type="entry name" value="Bromodomain"/>
    <property type="match status" value="1"/>
</dbReference>
<sequence length="799" mass="87981">MNNLLRTLTDLNGKSGSPEPDLRLLLTTVKEARRQCLESKAADAFYDSLEGLLHDVRTVTIDNHDAEPFLKPVAKTDVPDYYEVITTPMDLQTMLKKVKQKSYKSKREFKDDLDLIWSNCFTYNAADNHPLRQCATRLKAKADKLLEYITDRKDRLDPAIPGEITPSRGVTPKVNGISLNGLGRARPISSTRSPSPVKALMGGGDKSRRDVPFPEEFAIYRTPEGMATFHDLDKELDARLAELEAGDFNLASSSRFEERLKEHAILSDSDLESLRTLDGELGEKRKLNGHDHRPRKRARIDVPEQLDPMDLWWQSMRTDSMIGNGLPPIRYASSYDLPDEHKPLSSLSTKARSISSSSPRKKKRKTKSTASKQSMLFHMNNNIRTLRKIRTTHAKYTWLKETTDSADGSTSFEMPTIPPEEPEEPLDEQPWKPQGSGIDIGVEHADDCLHWMGTKVLEHAGFQASSKAALDVLAGVASDYLLNVGRTISFLSEKYAKKMTPEEIILHTLFESGTTHVSELERYVRDDVVRYGSRLADLDKKLSTAYSEATSAEAWDDDALFKDEEEEEEGEFVMGNFADSFGEDFLGLRALGIADEFGLSSLTVPKKLLRGKNKPQAGPAAVKPTEPPPPFPPPPPFVPLNSKNVDSQIGLLKPYYQQRISAIASTSAPAPPIPEMSINGYPTPYPPMPPASPPPVVLADDSPQTIQTKMGPLGQITKPSASANAKKKSKPKGPSGSLNMMDAQSDVFMTGPETPSNSLYFASPTATPTKKGKGNNTGQTAKKKPGGMGPLPPVVSASA</sequence>
<dbReference type="GO" id="GO:0006325">
    <property type="term" value="P:chromatin organization"/>
    <property type="evidence" value="ECO:0007669"/>
    <property type="project" value="UniProtKB-ARBA"/>
</dbReference>
<dbReference type="GO" id="GO:0046695">
    <property type="term" value="C:SLIK (SAGA-like) complex"/>
    <property type="evidence" value="ECO:0007669"/>
    <property type="project" value="InterPro"/>
</dbReference>
<feature type="region of interest" description="Disordered" evidence="7">
    <location>
        <begin position="405"/>
        <end position="431"/>
    </location>
</feature>
<dbReference type="GO" id="GO:0046982">
    <property type="term" value="F:protein heterodimerization activity"/>
    <property type="evidence" value="ECO:0007669"/>
    <property type="project" value="InterPro"/>
</dbReference>
<feature type="compositionally biased region" description="Low complexity" evidence="7">
    <location>
        <begin position="345"/>
        <end position="358"/>
    </location>
</feature>
<dbReference type="Proteomes" id="UP001385951">
    <property type="component" value="Unassembled WGS sequence"/>
</dbReference>
<dbReference type="Gene3D" id="1.20.920.10">
    <property type="entry name" value="Bromodomain-like"/>
    <property type="match status" value="1"/>
</dbReference>
<evidence type="ECO:0000256" key="3">
    <source>
        <dbReference type="ARBA" id="ARBA00023117"/>
    </source>
</evidence>
<dbReference type="InterPro" id="IPR036427">
    <property type="entry name" value="Bromodomain-like_sf"/>
</dbReference>
<keyword evidence="2" id="KW-0805">Transcription regulation</keyword>